<keyword evidence="3" id="KW-1185">Reference proteome</keyword>
<accession>A0AAE1AWP2</accession>
<name>A0AAE1AWP2_9GAST</name>
<dbReference type="EMBL" id="JAWDGP010001095">
    <property type="protein sequence ID" value="KAK3794721.1"/>
    <property type="molecule type" value="Genomic_DNA"/>
</dbReference>
<feature type="region of interest" description="Disordered" evidence="1">
    <location>
        <begin position="1"/>
        <end position="23"/>
    </location>
</feature>
<dbReference type="Proteomes" id="UP001283361">
    <property type="component" value="Unassembled WGS sequence"/>
</dbReference>
<evidence type="ECO:0000256" key="1">
    <source>
        <dbReference type="SAM" id="MobiDB-lite"/>
    </source>
</evidence>
<proteinExistence type="predicted"/>
<protein>
    <submittedName>
        <fullName evidence="2">Uncharacterized protein</fullName>
    </submittedName>
</protein>
<evidence type="ECO:0000313" key="3">
    <source>
        <dbReference type="Proteomes" id="UP001283361"/>
    </source>
</evidence>
<evidence type="ECO:0000313" key="2">
    <source>
        <dbReference type="EMBL" id="KAK3794721.1"/>
    </source>
</evidence>
<comment type="caution">
    <text evidence="2">The sequence shown here is derived from an EMBL/GenBank/DDBJ whole genome shotgun (WGS) entry which is preliminary data.</text>
</comment>
<feature type="compositionally biased region" description="Polar residues" evidence="1">
    <location>
        <begin position="7"/>
        <end position="19"/>
    </location>
</feature>
<gene>
    <name evidence="2" type="ORF">RRG08_014786</name>
</gene>
<reference evidence="2" key="1">
    <citation type="journal article" date="2023" name="G3 (Bethesda)">
        <title>A reference genome for the long-term kleptoplast-retaining sea slug Elysia crispata morphotype clarki.</title>
        <authorList>
            <person name="Eastman K.E."/>
            <person name="Pendleton A.L."/>
            <person name="Shaikh M.A."/>
            <person name="Suttiyut T."/>
            <person name="Ogas R."/>
            <person name="Tomko P."/>
            <person name="Gavelis G."/>
            <person name="Widhalm J.R."/>
            <person name="Wisecaver J.H."/>
        </authorList>
    </citation>
    <scope>NUCLEOTIDE SEQUENCE</scope>
    <source>
        <strain evidence="2">ECLA1</strain>
    </source>
</reference>
<organism evidence="2 3">
    <name type="scientific">Elysia crispata</name>
    <name type="common">lettuce slug</name>
    <dbReference type="NCBI Taxonomy" id="231223"/>
    <lineage>
        <taxon>Eukaryota</taxon>
        <taxon>Metazoa</taxon>
        <taxon>Spiralia</taxon>
        <taxon>Lophotrochozoa</taxon>
        <taxon>Mollusca</taxon>
        <taxon>Gastropoda</taxon>
        <taxon>Heterobranchia</taxon>
        <taxon>Euthyneura</taxon>
        <taxon>Panpulmonata</taxon>
        <taxon>Sacoglossa</taxon>
        <taxon>Placobranchoidea</taxon>
        <taxon>Plakobranchidae</taxon>
        <taxon>Elysia</taxon>
    </lineage>
</organism>
<dbReference type="AlphaFoldDB" id="A0AAE1AWP2"/>
<sequence length="156" mass="16828">MFIFARQSGSRLRGQSTSGRGPLRRCKRVTANFGTVISINYGRYSGKASTPADTNRNRHCPPMEFPPTVADRAAGSAQATNCNECLVSRMASHRSEPCYSTDPGGAAIGRSPALRAFCRPTPRRIVGSGPGCTKAPNEREQQVVKVTFVGFYSAQN</sequence>